<evidence type="ECO:0000256" key="9">
    <source>
        <dbReference type="NCBIfam" id="TIGR02209"/>
    </source>
</evidence>
<evidence type="ECO:0000256" key="1">
    <source>
        <dbReference type="ARBA" id="ARBA00004401"/>
    </source>
</evidence>
<comment type="subunit">
    <text evidence="8">Part of a complex composed of FtsB, FtsL and FtsQ.</text>
</comment>
<keyword evidence="2 8" id="KW-1003">Cell membrane</keyword>
<dbReference type="EMBL" id="QQOH01000002">
    <property type="protein sequence ID" value="RDE22785.1"/>
    <property type="molecule type" value="Genomic_DNA"/>
</dbReference>
<keyword evidence="4 8" id="KW-0812">Transmembrane</keyword>
<evidence type="ECO:0000256" key="5">
    <source>
        <dbReference type="ARBA" id="ARBA00022989"/>
    </source>
</evidence>
<protein>
    <recommendedName>
        <fullName evidence="8 9">Cell division protein FtsL</fullName>
    </recommendedName>
</protein>
<keyword evidence="6 8" id="KW-0472">Membrane</keyword>
<evidence type="ECO:0000256" key="4">
    <source>
        <dbReference type="ARBA" id="ARBA00022692"/>
    </source>
</evidence>
<dbReference type="PANTHER" id="PTHR37479">
    <property type="entry name" value="CELL DIVISION PROTEIN FTSL"/>
    <property type="match status" value="1"/>
</dbReference>
<dbReference type="PANTHER" id="PTHR37479:SF1">
    <property type="entry name" value="CELL DIVISION PROTEIN FTSL"/>
    <property type="match status" value="1"/>
</dbReference>
<evidence type="ECO:0000313" key="10">
    <source>
        <dbReference type="EMBL" id="RDE22785.1"/>
    </source>
</evidence>
<comment type="caution">
    <text evidence="10">The sequence shown here is derived from an EMBL/GenBank/DDBJ whole genome shotgun (WGS) entry which is preliminary data.</text>
</comment>
<dbReference type="Proteomes" id="UP000253769">
    <property type="component" value="Unassembled WGS sequence"/>
</dbReference>
<evidence type="ECO:0000256" key="3">
    <source>
        <dbReference type="ARBA" id="ARBA00022618"/>
    </source>
</evidence>
<evidence type="ECO:0000256" key="7">
    <source>
        <dbReference type="ARBA" id="ARBA00023306"/>
    </source>
</evidence>
<keyword evidence="7 8" id="KW-0131">Cell cycle</keyword>
<feature type="transmembrane region" description="Helical" evidence="8">
    <location>
        <begin position="26"/>
        <end position="49"/>
    </location>
</feature>
<evidence type="ECO:0000256" key="8">
    <source>
        <dbReference type="HAMAP-Rule" id="MF_00910"/>
    </source>
</evidence>
<keyword evidence="11" id="KW-1185">Reference proteome</keyword>
<keyword evidence="5 8" id="KW-1133">Transmembrane helix</keyword>
<evidence type="ECO:0000256" key="2">
    <source>
        <dbReference type="ARBA" id="ARBA00022475"/>
    </source>
</evidence>
<dbReference type="RefSeq" id="WP_114695418.1">
    <property type="nucleotide sequence ID" value="NZ_QQOH01000002.1"/>
</dbReference>
<evidence type="ECO:0000313" key="11">
    <source>
        <dbReference type="Proteomes" id="UP000253769"/>
    </source>
</evidence>
<comment type="similarity">
    <text evidence="8">Belongs to the FtsL family.</text>
</comment>
<sequence>MVKRIVDGAGQLRSALTELSVSARSVLLVMLAASVVVSSLAVIYSAFLYRQAFNQQQQLFQQRNELEVEWGQLLLEQSALAAHGRVERAVTKQLGMYVPSPEEIVVVR</sequence>
<dbReference type="AlphaFoldDB" id="A0A369WTG0"/>
<dbReference type="NCBIfam" id="TIGR02209">
    <property type="entry name" value="ftsL_broad"/>
    <property type="match status" value="1"/>
</dbReference>
<dbReference type="GO" id="GO:0043093">
    <property type="term" value="P:FtsZ-dependent cytokinesis"/>
    <property type="evidence" value="ECO:0007669"/>
    <property type="project" value="UniProtKB-UniRule"/>
</dbReference>
<reference evidence="10 11" key="1">
    <citation type="submission" date="2018-07" db="EMBL/GenBank/DDBJ databases">
        <title>Motiliproteus coralliicola sp. nov., a bacterium isolated from Coral.</title>
        <authorList>
            <person name="Wang G."/>
        </authorList>
    </citation>
    <scope>NUCLEOTIDE SEQUENCE [LARGE SCALE GENOMIC DNA]</scope>
    <source>
        <strain evidence="10 11">C34</strain>
    </source>
</reference>
<dbReference type="OrthoDB" id="5298556at2"/>
<comment type="subcellular location">
    <subcellularLocation>
        <location evidence="8">Cell inner membrane</location>
        <topology evidence="8">Single-pass type II membrane protein</topology>
    </subcellularLocation>
    <subcellularLocation>
        <location evidence="1">Cell membrane</location>
        <topology evidence="1">Single-pass type II membrane protein</topology>
    </subcellularLocation>
    <text evidence="8">Localizes to the division septum where it forms a ring structure.</text>
</comment>
<name>A0A369WTG0_9GAMM</name>
<accession>A0A369WTG0</accession>
<organism evidence="10 11">
    <name type="scientific">Motiliproteus coralliicola</name>
    <dbReference type="NCBI Taxonomy" id="2283196"/>
    <lineage>
        <taxon>Bacteria</taxon>
        <taxon>Pseudomonadati</taxon>
        <taxon>Pseudomonadota</taxon>
        <taxon>Gammaproteobacteria</taxon>
        <taxon>Oceanospirillales</taxon>
        <taxon>Oceanospirillaceae</taxon>
        <taxon>Motiliproteus</taxon>
    </lineage>
</organism>
<evidence type="ECO:0000256" key="6">
    <source>
        <dbReference type="ARBA" id="ARBA00023136"/>
    </source>
</evidence>
<keyword evidence="3 8" id="KW-0132">Cell division</keyword>
<dbReference type="GO" id="GO:0032153">
    <property type="term" value="C:cell division site"/>
    <property type="evidence" value="ECO:0007669"/>
    <property type="project" value="UniProtKB-UniRule"/>
</dbReference>
<dbReference type="Pfam" id="PF04999">
    <property type="entry name" value="FtsL"/>
    <property type="match status" value="1"/>
</dbReference>
<comment type="function">
    <text evidence="8">Essential cell division protein. May link together the upstream cell division proteins, which are predominantly cytoplasmic, with the downstream cell division proteins, which are predominantly periplasmic.</text>
</comment>
<dbReference type="GO" id="GO:0005886">
    <property type="term" value="C:plasma membrane"/>
    <property type="evidence" value="ECO:0007669"/>
    <property type="project" value="UniProtKB-SubCell"/>
</dbReference>
<keyword evidence="8" id="KW-0997">Cell inner membrane</keyword>
<proteinExistence type="inferred from homology"/>
<gene>
    <name evidence="8 10" type="primary">ftsL</name>
    <name evidence="10" type="ORF">DV711_09440</name>
</gene>
<dbReference type="HAMAP" id="MF_00910">
    <property type="entry name" value="FtsL"/>
    <property type="match status" value="1"/>
</dbReference>
<dbReference type="InterPro" id="IPR011922">
    <property type="entry name" value="Cell_div_FtsL"/>
</dbReference>